<evidence type="ECO:0000313" key="2">
    <source>
        <dbReference type="EMBL" id="MDQ0494669.1"/>
    </source>
</evidence>
<dbReference type="PANTHER" id="PTHR12110:SF53">
    <property type="entry name" value="BLR5974 PROTEIN"/>
    <property type="match status" value="1"/>
</dbReference>
<evidence type="ECO:0000259" key="1">
    <source>
        <dbReference type="Pfam" id="PF01261"/>
    </source>
</evidence>
<keyword evidence="2" id="KW-0413">Isomerase</keyword>
<dbReference type="Gene3D" id="3.20.20.150">
    <property type="entry name" value="Divalent-metal-dependent TIM barrel enzymes"/>
    <property type="match status" value="1"/>
</dbReference>
<dbReference type="InterPro" id="IPR050312">
    <property type="entry name" value="IolE/XylAMocC-like"/>
</dbReference>
<sequence>MMTMKAKGEYSFSTCWNIKKHTVGRELIEEIRELGFSRVELNYNITREMLTTIEPMIERGEIGISSVHNTFPHTPDPDYGTDSVLLGFDDKTKRKRAIELLVQSAEYAHHYGAKAVVAHPGEVPFPYDISGELEMIYHEQGRDSAAYQTLWAQMLERRNSLSGHYAQRIRDSLEEVCDRIVSKGYDVAIGIETRSRCYQMPTLQEAKTIIDGLKDAPVYLWYDIGHGMIMDRMGLYDNAKEANEMIDYILGVHIHETIGLSDHWCPYIHSGDLEFFDRFVNIIRQAPIKVYELKAACQPEDIERSHELLTNKITQLEPQG</sequence>
<dbReference type="EMBL" id="JAUSWA010000015">
    <property type="protein sequence ID" value="MDQ0494669.1"/>
    <property type="molecule type" value="Genomic_DNA"/>
</dbReference>
<dbReference type="InterPro" id="IPR036237">
    <property type="entry name" value="Xyl_isomerase-like_sf"/>
</dbReference>
<keyword evidence="3" id="KW-1185">Reference proteome</keyword>
<dbReference type="RefSeq" id="WP_152381274.1">
    <property type="nucleotide sequence ID" value="NZ_CP045298.1"/>
</dbReference>
<proteinExistence type="predicted"/>
<feature type="domain" description="Xylose isomerase-like TIM barrel" evidence="1">
    <location>
        <begin position="29"/>
        <end position="282"/>
    </location>
</feature>
<protein>
    <submittedName>
        <fullName evidence="2">Sugar phosphate isomerase/epimerase</fullName>
    </submittedName>
</protein>
<gene>
    <name evidence="2" type="ORF">QOZ95_002835</name>
</gene>
<evidence type="ECO:0000313" key="3">
    <source>
        <dbReference type="Proteomes" id="UP001242811"/>
    </source>
</evidence>
<name>A0ABU0KZE5_9BACL</name>
<dbReference type="Proteomes" id="UP001242811">
    <property type="component" value="Unassembled WGS sequence"/>
</dbReference>
<dbReference type="InterPro" id="IPR013022">
    <property type="entry name" value="Xyl_isomerase-like_TIM-brl"/>
</dbReference>
<dbReference type="SUPFAM" id="SSF51658">
    <property type="entry name" value="Xylose isomerase-like"/>
    <property type="match status" value="1"/>
</dbReference>
<dbReference type="GO" id="GO:0016853">
    <property type="term" value="F:isomerase activity"/>
    <property type="evidence" value="ECO:0007669"/>
    <property type="project" value="UniProtKB-KW"/>
</dbReference>
<dbReference type="PANTHER" id="PTHR12110">
    <property type="entry name" value="HYDROXYPYRUVATE ISOMERASE"/>
    <property type="match status" value="1"/>
</dbReference>
<accession>A0ABU0KZE5</accession>
<dbReference type="Pfam" id="PF01261">
    <property type="entry name" value="AP_endonuc_2"/>
    <property type="match status" value="1"/>
</dbReference>
<comment type="caution">
    <text evidence="2">The sequence shown here is derived from an EMBL/GenBank/DDBJ whole genome shotgun (WGS) entry which is preliminary data.</text>
</comment>
<reference evidence="2 3" key="1">
    <citation type="submission" date="2023-07" db="EMBL/GenBank/DDBJ databases">
        <title>Genomic Encyclopedia of Type Strains, Phase IV (KMG-IV): sequencing the most valuable type-strain genomes for metagenomic binning, comparative biology and taxonomic classification.</title>
        <authorList>
            <person name="Goeker M."/>
        </authorList>
    </citation>
    <scope>NUCLEOTIDE SEQUENCE [LARGE SCALE GENOMIC DNA]</scope>
    <source>
        <strain evidence="2 3">DSM 14914</strain>
    </source>
</reference>
<organism evidence="2 3">
    <name type="scientific">Paenibacillus brasilensis</name>
    <dbReference type="NCBI Taxonomy" id="128574"/>
    <lineage>
        <taxon>Bacteria</taxon>
        <taxon>Bacillati</taxon>
        <taxon>Bacillota</taxon>
        <taxon>Bacilli</taxon>
        <taxon>Bacillales</taxon>
        <taxon>Paenibacillaceae</taxon>
        <taxon>Paenibacillus</taxon>
    </lineage>
</organism>